<feature type="transmembrane region" description="Helical" evidence="1">
    <location>
        <begin position="77"/>
        <end position="94"/>
    </location>
</feature>
<dbReference type="RefSeq" id="WP_041130043.1">
    <property type="nucleotide sequence ID" value="NZ_CP010407.1"/>
</dbReference>
<accession>A0A0B5I081</accession>
<proteinExistence type="predicted"/>
<keyword evidence="3" id="KW-1185">Reference proteome</keyword>
<dbReference type="KEGG" id="svt:SVTN_18160"/>
<dbReference type="STRING" id="362257.SVTN_18160"/>
<organism evidence="2 3">
    <name type="scientific">Streptomyces vietnamensis</name>
    <dbReference type="NCBI Taxonomy" id="362257"/>
    <lineage>
        <taxon>Bacteria</taxon>
        <taxon>Bacillati</taxon>
        <taxon>Actinomycetota</taxon>
        <taxon>Actinomycetes</taxon>
        <taxon>Kitasatosporales</taxon>
        <taxon>Streptomycetaceae</taxon>
        <taxon>Streptomyces</taxon>
    </lineage>
</organism>
<dbReference type="HOGENOM" id="CLU_118133_1_0_11"/>
<keyword evidence="1" id="KW-1133">Transmembrane helix</keyword>
<name>A0A0B5I081_9ACTN</name>
<dbReference type="Proteomes" id="UP000031774">
    <property type="component" value="Chromosome"/>
</dbReference>
<feature type="transmembrane region" description="Helical" evidence="1">
    <location>
        <begin position="100"/>
        <end position="121"/>
    </location>
</feature>
<keyword evidence="1" id="KW-0812">Transmembrane</keyword>
<evidence type="ECO:0000313" key="2">
    <source>
        <dbReference type="EMBL" id="AJF66026.1"/>
    </source>
</evidence>
<evidence type="ECO:0000256" key="1">
    <source>
        <dbReference type="SAM" id="Phobius"/>
    </source>
</evidence>
<reference evidence="2 3" key="1">
    <citation type="submission" date="2014-12" db="EMBL/GenBank/DDBJ databases">
        <title>Complete genome sequence of Streptomyces vietnamensis strain GIMV4.0001, a genetic manipulable producer of the benzoisochromanequinone antibiotic granaticin.</title>
        <authorList>
            <person name="Deng M.R."/>
            <person name="Guo J."/>
            <person name="Ma L.Y."/>
            <person name="Feng G.D."/>
            <person name="Mo C.Y."/>
            <person name="Zhu H.H."/>
        </authorList>
    </citation>
    <scope>NUCLEOTIDE SEQUENCE [LARGE SCALE GENOMIC DNA]</scope>
    <source>
        <strain evidence="3">GIMV4.0001</strain>
    </source>
</reference>
<evidence type="ECO:0000313" key="3">
    <source>
        <dbReference type="Proteomes" id="UP000031774"/>
    </source>
</evidence>
<sequence length="134" mass="14156">MAAHAAAPTRRRISTHGWGLPVTIGVLYGFYAEVNARDGGALSWGQFWLGLISAVVLAVALYALRRYGRALPREARGAAWGALAGIAVGFLYSLTDASVYASTLLGLIVGVCVGGAAYYLFYTHEDATGHPAPW</sequence>
<gene>
    <name evidence="2" type="ORF">SVTN_18160</name>
</gene>
<protein>
    <submittedName>
        <fullName evidence="2">Uncharacterized protein</fullName>
    </submittedName>
</protein>
<keyword evidence="1" id="KW-0472">Membrane</keyword>
<feature type="transmembrane region" description="Helical" evidence="1">
    <location>
        <begin position="12"/>
        <end position="31"/>
    </location>
</feature>
<dbReference type="EMBL" id="CP010407">
    <property type="protein sequence ID" value="AJF66026.1"/>
    <property type="molecule type" value="Genomic_DNA"/>
</dbReference>
<dbReference type="AlphaFoldDB" id="A0A0B5I081"/>
<feature type="transmembrane region" description="Helical" evidence="1">
    <location>
        <begin position="43"/>
        <end position="65"/>
    </location>
</feature>